<dbReference type="AlphaFoldDB" id="A0A401PPM0"/>
<proteinExistence type="predicted"/>
<dbReference type="PANTHER" id="PTHR10857">
    <property type="entry name" value="COPINE"/>
    <property type="match status" value="1"/>
</dbReference>
<dbReference type="PANTHER" id="PTHR10857:SF3">
    <property type="entry name" value="COPINE-2"/>
    <property type="match status" value="1"/>
</dbReference>
<organism evidence="2 3">
    <name type="scientific">Scyliorhinus torazame</name>
    <name type="common">Cloudy catshark</name>
    <name type="synonym">Catulus torazame</name>
    <dbReference type="NCBI Taxonomy" id="75743"/>
    <lineage>
        <taxon>Eukaryota</taxon>
        <taxon>Metazoa</taxon>
        <taxon>Chordata</taxon>
        <taxon>Craniata</taxon>
        <taxon>Vertebrata</taxon>
        <taxon>Chondrichthyes</taxon>
        <taxon>Elasmobranchii</taxon>
        <taxon>Galeomorphii</taxon>
        <taxon>Galeoidea</taxon>
        <taxon>Carcharhiniformes</taxon>
        <taxon>Scyliorhinidae</taxon>
        <taxon>Scyliorhinus</taxon>
    </lineage>
</organism>
<name>A0A401PPM0_SCYTO</name>
<comment type="caution">
    <text evidence="2">The sequence shown here is derived from an EMBL/GenBank/DDBJ whole genome shotgun (WGS) entry which is preliminary data.</text>
</comment>
<protein>
    <submittedName>
        <fullName evidence="2">Uncharacterized protein</fullName>
    </submittedName>
</protein>
<evidence type="ECO:0000313" key="3">
    <source>
        <dbReference type="Proteomes" id="UP000288216"/>
    </source>
</evidence>
<dbReference type="Proteomes" id="UP000288216">
    <property type="component" value="Unassembled WGS sequence"/>
</dbReference>
<reference evidence="2 3" key="1">
    <citation type="journal article" date="2018" name="Nat. Ecol. Evol.">
        <title>Shark genomes provide insights into elasmobranch evolution and the origin of vertebrates.</title>
        <authorList>
            <person name="Hara Y"/>
            <person name="Yamaguchi K"/>
            <person name="Onimaru K"/>
            <person name="Kadota M"/>
            <person name="Koyanagi M"/>
            <person name="Keeley SD"/>
            <person name="Tatsumi K"/>
            <person name="Tanaka K"/>
            <person name="Motone F"/>
            <person name="Kageyama Y"/>
            <person name="Nozu R"/>
            <person name="Adachi N"/>
            <person name="Nishimura O"/>
            <person name="Nakagawa R"/>
            <person name="Tanegashima C"/>
            <person name="Kiyatake I"/>
            <person name="Matsumoto R"/>
            <person name="Murakumo K"/>
            <person name="Nishida K"/>
            <person name="Terakita A"/>
            <person name="Kuratani S"/>
            <person name="Sato K"/>
            <person name="Hyodo S Kuraku.S."/>
        </authorList>
    </citation>
    <scope>NUCLEOTIDE SEQUENCE [LARGE SCALE GENOMIC DNA]</scope>
</reference>
<keyword evidence="1" id="KW-1133">Transmembrane helix</keyword>
<dbReference type="GO" id="GO:0005886">
    <property type="term" value="C:plasma membrane"/>
    <property type="evidence" value="ECO:0007669"/>
    <property type="project" value="TreeGrafter"/>
</dbReference>
<keyword evidence="3" id="KW-1185">Reference proteome</keyword>
<feature type="transmembrane region" description="Helical" evidence="1">
    <location>
        <begin position="36"/>
        <end position="58"/>
    </location>
</feature>
<accession>A0A401PPM0</accession>
<dbReference type="EMBL" id="BFAA01017546">
    <property type="protein sequence ID" value="GCB75100.1"/>
    <property type="molecule type" value="Genomic_DNA"/>
</dbReference>
<dbReference type="GO" id="GO:0071277">
    <property type="term" value="P:cellular response to calcium ion"/>
    <property type="evidence" value="ECO:0007669"/>
    <property type="project" value="TreeGrafter"/>
</dbReference>
<dbReference type="InterPro" id="IPR045052">
    <property type="entry name" value="Copine"/>
</dbReference>
<dbReference type="STRING" id="75743.A0A401PPM0"/>
<evidence type="ECO:0000256" key="1">
    <source>
        <dbReference type="SAM" id="Phobius"/>
    </source>
</evidence>
<feature type="non-terminal residue" evidence="2">
    <location>
        <position position="1"/>
    </location>
</feature>
<keyword evidence="1" id="KW-0812">Transmembrane</keyword>
<sequence>VEFECINSKKQRKKKNYKNSGIIVVKSCKVTRDYSFLDYILGGCQLMFTVSTSFAIFLDLPS</sequence>
<dbReference type="GO" id="GO:0005544">
    <property type="term" value="F:calcium-dependent phospholipid binding"/>
    <property type="evidence" value="ECO:0007669"/>
    <property type="project" value="InterPro"/>
</dbReference>
<gene>
    <name evidence="2" type="ORF">scyTo_0020881</name>
</gene>
<keyword evidence="1" id="KW-0472">Membrane</keyword>
<evidence type="ECO:0000313" key="2">
    <source>
        <dbReference type="EMBL" id="GCB75100.1"/>
    </source>
</evidence>